<evidence type="ECO:0000256" key="1">
    <source>
        <dbReference type="ARBA" id="ARBA00022574"/>
    </source>
</evidence>
<feature type="repeat" description="WD" evidence="3">
    <location>
        <begin position="1107"/>
        <end position="1148"/>
    </location>
</feature>
<dbReference type="PANTHER" id="PTHR22847">
    <property type="entry name" value="WD40 REPEAT PROTEIN"/>
    <property type="match status" value="1"/>
</dbReference>
<protein>
    <recommendedName>
        <fullName evidence="4">Nephrocystin 3-like N-terminal domain-containing protein</fullName>
    </recommendedName>
</protein>
<dbReference type="InterPro" id="IPR001680">
    <property type="entry name" value="WD40_rpt"/>
</dbReference>
<dbReference type="SUPFAM" id="SSF50978">
    <property type="entry name" value="WD40 repeat-like"/>
    <property type="match status" value="1"/>
</dbReference>
<dbReference type="InterPro" id="IPR036322">
    <property type="entry name" value="WD40_repeat_dom_sf"/>
</dbReference>
<dbReference type="Gene3D" id="1.25.40.370">
    <property type="match status" value="1"/>
</dbReference>
<dbReference type="CDD" id="cd00200">
    <property type="entry name" value="WD40"/>
    <property type="match status" value="2"/>
</dbReference>
<dbReference type="Gene3D" id="2.130.10.10">
    <property type="entry name" value="YVTN repeat-like/Quinoprotein amine dehydrogenase"/>
    <property type="match status" value="6"/>
</dbReference>
<feature type="repeat" description="WD" evidence="3">
    <location>
        <begin position="765"/>
        <end position="806"/>
    </location>
</feature>
<feature type="repeat" description="WD" evidence="3">
    <location>
        <begin position="1023"/>
        <end position="1064"/>
    </location>
</feature>
<organism evidence="5 6">
    <name type="scientific">Streptomyces asoensis</name>
    <dbReference type="NCBI Taxonomy" id="249586"/>
    <lineage>
        <taxon>Bacteria</taxon>
        <taxon>Bacillati</taxon>
        <taxon>Actinomycetota</taxon>
        <taxon>Actinomycetes</taxon>
        <taxon>Kitasatosporales</taxon>
        <taxon>Streptomycetaceae</taxon>
        <taxon>Streptomyces</taxon>
    </lineage>
</organism>
<feature type="repeat" description="WD" evidence="3">
    <location>
        <begin position="640"/>
        <end position="681"/>
    </location>
</feature>
<evidence type="ECO:0000256" key="2">
    <source>
        <dbReference type="ARBA" id="ARBA00022737"/>
    </source>
</evidence>
<dbReference type="SUPFAM" id="SSF50998">
    <property type="entry name" value="Quinoprotein alcohol dehydrogenase-like"/>
    <property type="match status" value="2"/>
</dbReference>
<dbReference type="RefSeq" id="WP_203833569.1">
    <property type="nucleotide sequence ID" value="NZ_BNEB01000005.1"/>
</dbReference>
<evidence type="ECO:0000259" key="4">
    <source>
        <dbReference type="Pfam" id="PF24883"/>
    </source>
</evidence>
<accession>A0ABQ3S8R7</accession>
<dbReference type="Pfam" id="PF24883">
    <property type="entry name" value="NPHP3_N"/>
    <property type="match status" value="1"/>
</dbReference>
<dbReference type="EMBL" id="BNEB01000005">
    <property type="protein sequence ID" value="GHI64504.1"/>
    <property type="molecule type" value="Genomic_DNA"/>
</dbReference>
<feature type="repeat" description="WD" evidence="3">
    <location>
        <begin position="806"/>
        <end position="847"/>
    </location>
</feature>
<keyword evidence="2" id="KW-0677">Repeat</keyword>
<feature type="domain" description="Nephrocystin 3-like N-terminal" evidence="4">
    <location>
        <begin position="24"/>
        <end position="115"/>
    </location>
</feature>
<evidence type="ECO:0000256" key="3">
    <source>
        <dbReference type="PROSITE-ProRule" id="PRU00221"/>
    </source>
</evidence>
<dbReference type="InterPro" id="IPR015943">
    <property type="entry name" value="WD40/YVTN_repeat-like_dom_sf"/>
</dbReference>
<name>A0ABQ3S8R7_9ACTN</name>
<dbReference type="PRINTS" id="PR00320">
    <property type="entry name" value="GPROTEINBRPT"/>
</dbReference>
<dbReference type="Proteomes" id="UP000649259">
    <property type="component" value="Unassembled WGS sequence"/>
</dbReference>
<feature type="repeat" description="WD" evidence="3">
    <location>
        <begin position="682"/>
        <end position="723"/>
    </location>
</feature>
<dbReference type="SUPFAM" id="SSF52540">
    <property type="entry name" value="P-loop containing nucleoside triphosphate hydrolases"/>
    <property type="match status" value="1"/>
</dbReference>
<gene>
    <name evidence="5" type="ORF">Saso_61540</name>
</gene>
<feature type="repeat" description="WD" evidence="3">
    <location>
        <begin position="848"/>
        <end position="889"/>
    </location>
</feature>
<proteinExistence type="predicted"/>
<dbReference type="InterPro" id="IPR011047">
    <property type="entry name" value="Quinoprotein_ADH-like_sf"/>
</dbReference>
<feature type="repeat" description="WD" evidence="3">
    <location>
        <begin position="1151"/>
        <end position="1192"/>
    </location>
</feature>
<sequence length="1228" mass="131527">MSRKQQSAVPAEITENELFIGREWALNAVAMWLSGTGRVLLIEAEPGGGKTAFAARLMRSCSDGRLAAVHFCQQRRQESLSAVQILENLASQLAESVPGYAHRLVGSRHREIFLKIEARQKVRSMVNSTLTGVHLALGEIEPRQAFDEVLRAPLKRLQEDGSLANSVVVLIDALDETVEGAQGVTWAQLLASEMGRDPPPALRLIATSRPGFAAAQLSHYVGSHLQSLNLLDDEPPDVDDVAAYARHRLRAAPASGRNTLAERIAESGKGNFLYAKYVLDDILGRHPMPVDLAELPLPRGLTNVYRDFMSRAIYAAPDAWQQRFRPLLAALVESQGDGLTRAELVFITGIRERELDDTLHVCRPYMHITPEGAMRPYHQSLRDFFRQPGDLHIYPRHTHAEIAEHLIAAHQERWVDSPYLVEHLATHVAAACAPGQSAEPGVQRLAVRLTDPAFIQARTALAGIDALLSDYARVLAAMSYPPPELSAVYRLVRRQAHHLRKWNKDAEQGFLLQQLLYEAVAGGHRDLVHVIAAYLDEERLPHLRAVWATSSDSSCLTHTLAGAGAVAITPDGSRAVTASGDGTGRVWNLATGQELHTLTGHTKGVVAVAITPDGTRAVTASGDGTGRVWDLATGQELHTLAGHQGWVRSVAVTPDGTRAVTASGDGTGRVWNLATGQELHTLTGHTKGVVAVAITPDGTRAVTASGDGTGRVWDLATGQELHTLTHGYDLEAVAVTPESGRAITSSLNGTGKVWDLATGQELRTLVGHHFTADYVAVSPDGTCAITASRDRTARVWDLATGQNLHILAHADWVEAVAITPDGTRVITASQDRTAKVWDLATGQELHTLRGHAQGVYAVAIAPDGTRAVTASGDGTARVWDLAEEQAHYSVSHSKPVSAVAAVPHGTQIVTGSSDGTARVWDLATGEMIHTLAHGTNGYVSALASSGTHVITAYHEFSTQVWGDADRVHIWDLATGQEQCILTGHTDVVNAAAVTPDGTHAITVSRDETARVWDLATRKAVHILQAHTSNVITVAVTPDGSRAVTGSADGTARVWDLATGEELHTLAKHAGLIYAVAVTPDGSRAITASIDRAARVWDLATGQELHTLRGHTSAVHAVAVTPDGTRAVTASWDGTGRVWSLATGRELYTLIGHAQDSRVNAVVVTPDGANAVTISWDATARLWSLGDGQQILQFTPRHIIECIAVASGERPTILCGTQGGDLLCLEPRL</sequence>
<comment type="caution">
    <text evidence="5">The sequence shown here is derived from an EMBL/GenBank/DDBJ whole genome shotgun (WGS) entry which is preliminary data.</text>
</comment>
<keyword evidence="1 3" id="KW-0853">WD repeat</keyword>
<feature type="repeat" description="WD" evidence="3">
    <location>
        <begin position="598"/>
        <end position="639"/>
    </location>
</feature>
<dbReference type="PANTHER" id="PTHR22847:SF637">
    <property type="entry name" value="WD REPEAT DOMAIN 5B"/>
    <property type="match status" value="1"/>
</dbReference>
<dbReference type="InterPro" id="IPR027417">
    <property type="entry name" value="P-loop_NTPase"/>
</dbReference>
<feature type="repeat" description="WD" evidence="3">
    <location>
        <begin position="889"/>
        <end position="930"/>
    </location>
</feature>
<dbReference type="GeneID" id="91473946"/>
<feature type="repeat" description="WD" evidence="3">
    <location>
        <begin position="1065"/>
        <end position="1106"/>
    </location>
</feature>
<dbReference type="PROSITE" id="PS00678">
    <property type="entry name" value="WD_REPEATS_1"/>
    <property type="match status" value="7"/>
</dbReference>
<dbReference type="Gene3D" id="3.40.50.300">
    <property type="entry name" value="P-loop containing nucleotide triphosphate hydrolases"/>
    <property type="match status" value="1"/>
</dbReference>
<dbReference type="PROSITE" id="PS50294">
    <property type="entry name" value="WD_REPEATS_REGION"/>
    <property type="match status" value="11"/>
</dbReference>
<dbReference type="InterPro" id="IPR019775">
    <property type="entry name" value="WD40_repeat_CS"/>
</dbReference>
<feature type="repeat" description="WD" evidence="3">
    <location>
        <begin position="723"/>
        <end position="764"/>
    </location>
</feature>
<dbReference type="InterPro" id="IPR056884">
    <property type="entry name" value="NPHP3-like_N"/>
</dbReference>
<evidence type="ECO:0000313" key="5">
    <source>
        <dbReference type="EMBL" id="GHI64504.1"/>
    </source>
</evidence>
<keyword evidence="6" id="KW-1185">Reference proteome</keyword>
<dbReference type="Pfam" id="PF00400">
    <property type="entry name" value="WD40"/>
    <property type="match status" value="13"/>
</dbReference>
<feature type="repeat" description="WD" evidence="3">
    <location>
        <begin position="981"/>
        <end position="1022"/>
    </location>
</feature>
<feature type="repeat" description="WD" evidence="3">
    <location>
        <begin position="565"/>
        <end position="597"/>
    </location>
</feature>
<dbReference type="InterPro" id="IPR020472">
    <property type="entry name" value="WD40_PAC1"/>
</dbReference>
<evidence type="ECO:0000313" key="6">
    <source>
        <dbReference type="Proteomes" id="UP000649259"/>
    </source>
</evidence>
<dbReference type="PROSITE" id="PS50082">
    <property type="entry name" value="WD_REPEATS_2"/>
    <property type="match status" value="14"/>
</dbReference>
<reference evidence="6" key="1">
    <citation type="submission" date="2023-07" db="EMBL/GenBank/DDBJ databases">
        <title>Whole genome shotgun sequence of Streptomyces cacaoi subsp. asoensis NBRC 13813.</title>
        <authorList>
            <person name="Komaki H."/>
            <person name="Tamura T."/>
        </authorList>
    </citation>
    <scope>NUCLEOTIDE SEQUENCE [LARGE SCALE GENOMIC DNA]</scope>
    <source>
        <strain evidence="6">NBRC 13813</strain>
    </source>
</reference>
<dbReference type="SMART" id="SM00320">
    <property type="entry name" value="WD40"/>
    <property type="match status" value="15"/>
</dbReference>